<keyword evidence="2" id="KW-0732">Signal</keyword>
<feature type="region of interest" description="Disordered" evidence="1">
    <location>
        <begin position="515"/>
        <end position="537"/>
    </location>
</feature>
<dbReference type="Proteomes" id="UP000075714">
    <property type="component" value="Unassembled WGS sequence"/>
</dbReference>
<gene>
    <name evidence="3" type="ORF">GPECTOR_87g398</name>
</gene>
<feature type="compositionally biased region" description="Acidic residues" evidence="1">
    <location>
        <begin position="430"/>
        <end position="439"/>
    </location>
</feature>
<dbReference type="EMBL" id="LSYV01000088">
    <property type="protein sequence ID" value="KXZ43537.1"/>
    <property type="molecule type" value="Genomic_DNA"/>
</dbReference>
<reference evidence="4" key="1">
    <citation type="journal article" date="2016" name="Nat. Commun.">
        <title>The Gonium pectorale genome demonstrates co-option of cell cycle regulation during the evolution of multicellularity.</title>
        <authorList>
            <person name="Hanschen E.R."/>
            <person name="Marriage T.N."/>
            <person name="Ferris P.J."/>
            <person name="Hamaji T."/>
            <person name="Toyoda A."/>
            <person name="Fujiyama A."/>
            <person name="Neme R."/>
            <person name="Noguchi H."/>
            <person name="Minakuchi Y."/>
            <person name="Suzuki M."/>
            <person name="Kawai-Toyooka H."/>
            <person name="Smith D.R."/>
            <person name="Sparks H."/>
            <person name="Anderson J."/>
            <person name="Bakaric R."/>
            <person name="Luria V."/>
            <person name="Karger A."/>
            <person name="Kirschner M.W."/>
            <person name="Durand P.M."/>
            <person name="Michod R.E."/>
            <person name="Nozaki H."/>
            <person name="Olson B.J."/>
        </authorList>
    </citation>
    <scope>NUCLEOTIDE SEQUENCE [LARGE SCALE GENOMIC DNA]</scope>
    <source>
        <strain evidence="4">NIES-2863</strain>
    </source>
</reference>
<feature type="region of interest" description="Disordered" evidence="1">
    <location>
        <begin position="582"/>
        <end position="660"/>
    </location>
</feature>
<feature type="compositionally biased region" description="Low complexity" evidence="1">
    <location>
        <begin position="519"/>
        <end position="534"/>
    </location>
</feature>
<name>A0A150G122_GONPE</name>
<feature type="compositionally biased region" description="Gly residues" evidence="1">
    <location>
        <begin position="612"/>
        <end position="646"/>
    </location>
</feature>
<dbReference type="OrthoDB" id="10659252at2759"/>
<accession>A0A150G122</accession>
<organism evidence="3 4">
    <name type="scientific">Gonium pectorale</name>
    <name type="common">Green alga</name>
    <dbReference type="NCBI Taxonomy" id="33097"/>
    <lineage>
        <taxon>Eukaryota</taxon>
        <taxon>Viridiplantae</taxon>
        <taxon>Chlorophyta</taxon>
        <taxon>core chlorophytes</taxon>
        <taxon>Chlorophyceae</taxon>
        <taxon>CS clade</taxon>
        <taxon>Chlamydomonadales</taxon>
        <taxon>Volvocaceae</taxon>
        <taxon>Gonium</taxon>
    </lineage>
</organism>
<sequence length="715" mass="74511">MVIVRVLSFGEFWICCCGAGHLVYSSMKALYPRCRACPDRAVWTAYCQESNAGRGAATGLVPAESSGGAAGADTAAAAGAAARTAPPARGEPASYRAPTGLEQQLVDGLPSTVESVLRNWIAYTGREYWAAEGDLNEQVGRNGGAVGHVRAGADAVHALADRCPAVHAAKERLEVAEELQVELLKWGSTQGPHFLCEARSLPGRWMAPVDVSMLRPFGSPHKEGWPFGAVMQVDGNQHLFGGYKTVSSRRQRQIDMANDTWVCAGSGANRGTGVDRSAAWLAGMPVLRIAAPNMALLAEARRLFLLAVLANPGKPFIMYTKRFYSLIDWHWVTSVLKAKKIGHLSGYGLFMISKKELTLLEPVPPQPGQALAAAAEPLEAAATVTAAAGQQVEATVQQPETAGQKDAATESLGGRSDSCSRDYSGGGDSEASDGPDMDWEGGRVTEYESSSDSGDSDESADTAVALGPATATQQQQAASAAAPVAPGTWPGAIGHQHFSSRRGIDYGLRLILHRDSSKQPADQEGADGQAGAGQSQRRLLPVFESLRCYIDRKPQRREKFQTCREERWKAEREAEAAKAAKKAAKVAAARRLQEAWRGPPTPAPSSGRSLASGGGLGSDGGLTSGGDLTSGGSLGNGTSHGSGGTGTATNAAPAAAASQPVVASLGTAAVQGEGSSFHKMGSAGPRMAVTATPSVVKAIDAGPVATPQLSKPRKR</sequence>
<protein>
    <submittedName>
        <fullName evidence="3">Uncharacterized protein</fullName>
    </submittedName>
</protein>
<dbReference type="AlphaFoldDB" id="A0A150G122"/>
<evidence type="ECO:0000313" key="3">
    <source>
        <dbReference type="EMBL" id="KXZ43537.1"/>
    </source>
</evidence>
<evidence type="ECO:0000256" key="1">
    <source>
        <dbReference type="SAM" id="MobiDB-lite"/>
    </source>
</evidence>
<feature type="chain" id="PRO_5007561820" evidence="2">
    <location>
        <begin position="19"/>
        <end position="715"/>
    </location>
</feature>
<feature type="region of interest" description="Disordered" evidence="1">
    <location>
        <begin position="392"/>
        <end position="462"/>
    </location>
</feature>
<feature type="compositionally biased region" description="Low complexity" evidence="1">
    <location>
        <begin position="647"/>
        <end position="658"/>
    </location>
</feature>
<keyword evidence="4" id="KW-1185">Reference proteome</keyword>
<evidence type="ECO:0000256" key="2">
    <source>
        <dbReference type="SAM" id="SignalP"/>
    </source>
</evidence>
<comment type="caution">
    <text evidence="3">The sequence shown here is derived from an EMBL/GenBank/DDBJ whole genome shotgun (WGS) entry which is preliminary data.</text>
</comment>
<feature type="signal peptide" evidence="2">
    <location>
        <begin position="1"/>
        <end position="18"/>
    </location>
</feature>
<proteinExistence type="predicted"/>
<evidence type="ECO:0000313" key="4">
    <source>
        <dbReference type="Proteomes" id="UP000075714"/>
    </source>
</evidence>